<reference evidence="1 2" key="1">
    <citation type="submission" date="2013-08" db="EMBL/GenBank/DDBJ databases">
        <authorList>
            <person name="Weinstock G."/>
            <person name="Sodergren E."/>
            <person name="Wylie T."/>
            <person name="Fulton L."/>
            <person name="Fulton R."/>
            <person name="Fronick C."/>
            <person name="O'Laughlin M."/>
            <person name="Godfrey J."/>
            <person name="Miner T."/>
            <person name="Herter B."/>
            <person name="Appelbaum E."/>
            <person name="Cordes M."/>
            <person name="Lek S."/>
            <person name="Wollam A."/>
            <person name="Pepin K.H."/>
            <person name="Palsikar V.B."/>
            <person name="Mitreva M."/>
            <person name="Wilson R.K."/>
        </authorList>
    </citation>
    <scope>NUCLEOTIDE SEQUENCE [LARGE SCALE GENOMIC DNA]</scope>
    <source>
        <strain evidence="1 2">F0041</strain>
    </source>
</reference>
<name>U2DK14_9BACE</name>
<accession>U2DK14</accession>
<dbReference type="HOGENOM" id="CLU_1607586_0_0_10"/>
<sequence>MPSSQIQPLYLREPTGEPFFQVMQGAFQFKRRGFAVAVAMKPFYAMRQYVGQQVGRYPEAGSGCTGIIKLRLHLRVLRIHANAAGDTVAIGLYHRVETPELTGRVESDVAAATHNLGEILLRIRRRIGMRLAAELLESQTGFVYGACGGMIYIFAEYGERAPHGK</sequence>
<proteinExistence type="predicted"/>
<evidence type="ECO:0000313" key="1">
    <source>
        <dbReference type="EMBL" id="ERI81857.1"/>
    </source>
</evidence>
<evidence type="ECO:0000313" key="2">
    <source>
        <dbReference type="Proteomes" id="UP000016496"/>
    </source>
</evidence>
<dbReference type="Proteomes" id="UP000016496">
    <property type="component" value="Unassembled WGS sequence"/>
</dbReference>
<dbReference type="AlphaFoldDB" id="U2DK14"/>
<organism evidence="1 2">
    <name type="scientific">Bacteroides pyogenes F0041</name>
    <dbReference type="NCBI Taxonomy" id="1321819"/>
    <lineage>
        <taxon>Bacteria</taxon>
        <taxon>Pseudomonadati</taxon>
        <taxon>Bacteroidota</taxon>
        <taxon>Bacteroidia</taxon>
        <taxon>Bacteroidales</taxon>
        <taxon>Bacteroidaceae</taxon>
        <taxon>Bacteroides</taxon>
    </lineage>
</organism>
<gene>
    <name evidence="1" type="ORF">HMPREF1981_02863</name>
</gene>
<dbReference type="EMBL" id="AWSV01000151">
    <property type="protein sequence ID" value="ERI81857.1"/>
    <property type="molecule type" value="Genomic_DNA"/>
</dbReference>
<comment type="caution">
    <text evidence="1">The sequence shown here is derived from an EMBL/GenBank/DDBJ whole genome shotgun (WGS) entry which is preliminary data.</text>
</comment>
<protein>
    <submittedName>
        <fullName evidence="1">Uncharacterized protein</fullName>
    </submittedName>
</protein>